<organism evidence="2 3">
    <name type="scientific">Actinidia chinensis var. chinensis</name>
    <name type="common">Chinese soft-hair kiwi</name>
    <dbReference type="NCBI Taxonomy" id="1590841"/>
    <lineage>
        <taxon>Eukaryota</taxon>
        <taxon>Viridiplantae</taxon>
        <taxon>Streptophyta</taxon>
        <taxon>Embryophyta</taxon>
        <taxon>Tracheophyta</taxon>
        <taxon>Spermatophyta</taxon>
        <taxon>Magnoliopsida</taxon>
        <taxon>eudicotyledons</taxon>
        <taxon>Gunneridae</taxon>
        <taxon>Pentapetalae</taxon>
        <taxon>asterids</taxon>
        <taxon>Ericales</taxon>
        <taxon>Actinidiaceae</taxon>
        <taxon>Actinidia</taxon>
    </lineage>
</organism>
<dbReference type="STRING" id="1590841.A0A2R6QRE9"/>
<evidence type="ECO:0000256" key="1">
    <source>
        <dbReference type="SAM" id="MobiDB-lite"/>
    </source>
</evidence>
<feature type="region of interest" description="Disordered" evidence="1">
    <location>
        <begin position="343"/>
        <end position="447"/>
    </location>
</feature>
<dbReference type="PANTHER" id="PTHR46992">
    <property type="entry name" value="GYF DOMAIN-CONTAINING PROTEIN"/>
    <property type="match status" value="1"/>
</dbReference>
<dbReference type="OrthoDB" id="6415790at2759"/>
<dbReference type="OMA" id="AIDRTEM"/>
<gene>
    <name evidence="2" type="ORF">CEY00_Acc14310</name>
</gene>
<reference evidence="2 3" key="1">
    <citation type="submission" date="2017-07" db="EMBL/GenBank/DDBJ databases">
        <title>An improved, manually edited Actinidia chinensis var. chinensis (kiwifruit) genome highlights the challenges associated with draft genomes and gene prediction in plants.</title>
        <authorList>
            <person name="Pilkington S."/>
            <person name="Crowhurst R."/>
            <person name="Hilario E."/>
            <person name="Nardozza S."/>
            <person name="Fraser L."/>
            <person name="Peng Y."/>
            <person name="Gunaseelan K."/>
            <person name="Simpson R."/>
            <person name="Tahir J."/>
            <person name="Deroles S."/>
            <person name="Templeton K."/>
            <person name="Luo Z."/>
            <person name="Davy M."/>
            <person name="Cheng C."/>
            <person name="Mcneilage M."/>
            <person name="Scaglione D."/>
            <person name="Liu Y."/>
            <person name="Zhang Q."/>
            <person name="Datson P."/>
            <person name="De Silva N."/>
            <person name="Gardiner S."/>
            <person name="Bassett H."/>
            <person name="Chagne D."/>
            <person name="Mccallum J."/>
            <person name="Dzierzon H."/>
            <person name="Deng C."/>
            <person name="Wang Y.-Y."/>
            <person name="Barron N."/>
            <person name="Manako K."/>
            <person name="Bowen J."/>
            <person name="Foster T."/>
            <person name="Erridge Z."/>
            <person name="Tiffin H."/>
            <person name="Waite C."/>
            <person name="Davies K."/>
            <person name="Grierson E."/>
            <person name="Laing W."/>
            <person name="Kirk R."/>
            <person name="Chen X."/>
            <person name="Wood M."/>
            <person name="Montefiori M."/>
            <person name="Brummell D."/>
            <person name="Schwinn K."/>
            <person name="Catanach A."/>
            <person name="Fullerton C."/>
            <person name="Li D."/>
            <person name="Meiyalaghan S."/>
            <person name="Nieuwenhuizen N."/>
            <person name="Read N."/>
            <person name="Prakash R."/>
            <person name="Hunter D."/>
            <person name="Zhang H."/>
            <person name="Mckenzie M."/>
            <person name="Knabel M."/>
            <person name="Harris A."/>
            <person name="Allan A."/>
            <person name="Chen A."/>
            <person name="Janssen B."/>
            <person name="Plunkett B."/>
            <person name="Dwamena C."/>
            <person name="Voogd C."/>
            <person name="Leif D."/>
            <person name="Lafferty D."/>
            <person name="Souleyre E."/>
            <person name="Varkonyi-Gasic E."/>
            <person name="Gambi F."/>
            <person name="Hanley J."/>
            <person name="Yao J.-L."/>
            <person name="Cheung J."/>
            <person name="David K."/>
            <person name="Warren B."/>
            <person name="Marsh K."/>
            <person name="Snowden K."/>
            <person name="Lin-Wang K."/>
            <person name="Brian L."/>
            <person name="Martinez-Sanchez M."/>
            <person name="Wang M."/>
            <person name="Ileperuma N."/>
            <person name="Macnee N."/>
            <person name="Campin R."/>
            <person name="Mcatee P."/>
            <person name="Drummond R."/>
            <person name="Espley R."/>
            <person name="Ireland H."/>
            <person name="Wu R."/>
            <person name="Atkinson R."/>
            <person name="Karunairetnam S."/>
            <person name="Bulley S."/>
            <person name="Chunkath S."/>
            <person name="Hanley Z."/>
            <person name="Storey R."/>
            <person name="Thrimawithana A."/>
            <person name="Thomson S."/>
            <person name="David C."/>
            <person name="Testolin R."/>
        </authorList>
    </citation>
    <scope>NUCLEOTIDE SEQUENCE [LARGE SCALE GENOMIC DNA]</scope>
    <source>
        <strain evidence="3">cv. Red5</strain>
        <tissue evidence="2">Young leaf</tissue>
    </source>
</reference>
<dbReference type="Gramene" id="PSS13701">
    <property type="protein sequence ID" value="PSS13701"/>
    <property type="gene ID" value="CEY00_Acc14310"/>
</dbReference>
<dbReference type="PANTHER" id="PTHR46992:SF1">
    <property type="entry name" value="GYF DOMAIN-CONTAINING PROTEIN"/>
    <property type="match status" value="1"/>
</dbReference>
<reference evidence="3" key="2">
    <citation type="journal article" date="2018" name="BMC Genomics">
        <title>A manually annotated Actinidia chinensis var. chinensis (kiwifruit) genome highlights the challenges associated with draft genomes and gene prediction in plants.</title>
        <authorList>
            <person name="Pilkington S.M."/>
            <person name="Crowhurst R."/>
            <person name="Hilario E."/>
            <person name="Nardozza S."/>
            <person name="Fraser L."/>
            <person name="Peng Y."/>
            <person name="Gunaseelan K."/>
            <person name="Simpson R."/>
            <person name="Tahir J."/>
            <person name="Deroles S.C."/>
            <person name="Templeton K."/>
            <person name="Luo Z."/>
            <person name="Davy M."/>
            <person name="Cheng C."/>
            <person name="McNeilage M."/>
            <person name="Scaglione D."/>
            <person name="Liu Y."/>
            <person name="Zhang Q."/>
            <person name="Datson P."/>
            <person name="De Silva N."/>
            <person name="Gardiner S.E."/>
            <person name="Bassett H."/>
            <person name="Chagne D."/>
            <person name="McCallum J."/>
            <person name="Dzierzon H."/>
            <person name="Deng C."/>
            <person name="Wang Y.Y."/>
            <person name="Barron L."/>
            <person name="Manako K."/>
            <person name="Bowen J."/>
            <person name="Foster T.M."/>
            <person name="Erridge Z.A."/>
            <person name="Tiffin H."/>
            <person name="Waite C.N."/>
            <person name="Davies K.M."/>
            <person name="Grierson E.P."/>
            <person name="Laing W.A."/>
            <person name="Kirk R."/>
            <person name="Chen X."/>
            <person name="Wood M."/>
            <person name="Montefiori M."/>
            <person name="Brummell D.A."/>
            <person name="Schwinn K.E."/>
            <person name="Catanach A."/>
            <person name="Fullerton C."/>
            <person name="Li D."/>
            <person name="Meiyalaghan S."/>
            <person name="Nieuwenhuizen N."/>
            <person name="Read N."/>
            <person name="Prakash R."/>
            <person name="Hunter D."/>
            <person name="Zhang H."/>
            <person name="McKenzie M."/>
            <person name="Knabel M."/>
            <person name="Harris A."/>
            <person name="Allan A.C."/>
            <person name="Gleave A."/>
            <person name="Chen A."/>
            <person name="Janssen B.J."/>
            <person name="Plunkett B."/>
            <person name="Ampomah-Dwamena C."/>
            <person name="Voogd C."/>
            <person name="Leif D."/>
            <person name="Lafferty D."/>
            <person name="Souleyre E.J.F."/>
            <person name="Varkonyi-Gasic E."/>
            <person name="Gambi F."/>
            <person name="Hanley J."/>
            <person name="Yao J.L."/>
            <person name="Cheung J."/>
            <person name="David K.M."/>
            <person name="Warren B."/>
            <person name="Marsh K."/>
            <person name="Snowden K.C."/>
            <person name="Lin-Wang K."/>
            <person name="Brian L."/>
            <person name="Martinez-Sanchez M."/>
            <person name="Wang M."/>
            <person name="Ileperuma N."/>
            <person name="Macnee N."/>
            <person name="Campin R."/>
            <person name="McAtee P."/>
            <person name="Drummond R.S.M."/>
            <person name="Espley R.V."/>
            <person name="Ireland H.S."/>
            <person name="Wu R."/>
            <person name="Atkinson R.G."/>
            <person name="Karunairetnam S."/>
            <person name="Bulley S."/>
            <person name="Chunkath S."/>
            <person name="Hanley Z."/>
            <person name="Storey R."/>
            <person name="Thrimawithana A.H."/>
            <person name="Thomson S."/>
            <person name="David C."/>
            <person name="Testolin R."/>
            <person name="Huang H."/>
            <person name="Hellens R.P."/>
            <person name="Schaffer R.J."/>
        </authorList>
    </citation>
    <scope>NUCLEOTIDE SEQUENCE [LARGE SCALE GENOMIC DNA]</scope>
    <source>
        <strain evidence="3">cv. Red5</strain>
    </source>
</reference>
<protein>
    <submittedName>
        <fullName evidence="2">E3 ubiquitin-protein like</fullName>
    </submittedName>
</protein>
<name>A0A2R6QRE9_ACTCC</name>
<evidence type="ECO:0000313" key="3">
    <source>
        <dbReference type="Proteomes" id="UP000241394"/>
    </source>
</evidence>
<keyword evidence="3" id="KW-1185">Reference proteome</keyword>
<dbReference type="InParanoid" id="A0A2R6QRE9"/>
<feature type="region of interest" description="Disordered" evidence="1">
    <location>
        <begin position="76"/>
        <end position="95"/>
    </location>
</feature>
<sequence length="468" mass="50731">MAERKLDLPDDLLSSKPSDQLCTSKVEASGGHEDEKKLIGLLDDSKVTSDQAASESSIPLSPQWLYAKPIETKMNRESEVKMTSGDPNLWMSTGTNDDSSKRLLMELLQQKSVHQSVDSLDVSNGVSYDRRAPSGRFSETSSSNQSFSLLSDQEAGINHPFTLGSYGSNPGGTPQGRLANEMASGRIPLRSNSGVLSEEDRFFSGIDGTLQANYSGSHTIAKSSIERELLDVDLKKQGFENEVRMIRGPASEIQEDMAEQEGLTAIDRTEMPVNVMSRHNSLGFAGGHPAFYDDKVALSDTFAEEVARDRLPSLTSKGSDNLLLKRPLVSRNSSSKEGLAELASDALIRAKHPPTSVPSEGGRREAGGHPTHQNPDIPPSGKKDVHSRRTSFSSDTDALEPSFIDMLKSNAKKPPHPESPAASELDGTQAGRSGKKKGKKGKQIDPALLGFKVTSNRIMMGEIQRIEE</sequence>
<dbReference type="Proteomes" id="UP000241394">
    <property type="component" value="Chromosome LG13"/>
</dbReference>
<dbReference type="AlphaFoldDB" id="A0A2R6QRE9"/>
<proteinExistence type="predicted"/>
<dbReference type="EMBL" id="NKQK01000013">
    <property type="protein sequence ID" value="PSS13701.1"/>
    <property type="molecule type" value="Genomic_DNA"/>
</dbReference>
<feature type="region of interest" description="Disordered" evidence="1">
    <location>
        <begin position="1"/>
        <end position="37"/>
    </location>
</feature>
<accession>A0A2R6QRE9</accession>
<evidence type="ECO:0000313" key="2">
    <source>
        <dbReference type="EMBL" id="PSS13701.1"/>
    </source>
</evidence>
<comment type="caution">
    <text evidence="2">The sequence shown here is derived from an EMBL/GenBank/DDBJ whole genome shotgun (WGS) entry which is preliminary data.</text>
</comment>